<feature type="region of interest" description="Disordered" evidence="1">
    <location>
        <begin position="158"/>
        <end position="199"/>
    </location>
</feature>
<dbReference type="VEuPathDB" id="VectorBase:HLOH_061419"/>
<evidence type="ECO:0000313" key="2">
    <source>
        <dbReference type="EMBL" id="KAH9382318.1"/>
    </source>
</evidence>
<name>A0A9J6GV30_HAELO</name>
<comment type="caution">
    <text evidence="2">The sequence shown here is derived from an EMBL/GenBank/DDBJ whole genome shotgun (WGS) entry which is preliminary data.</text>
</comment>
<evidence type="ECO:0000256" key="1">
    <source>
        <dbReference type="SAM" id="MobiDB-lite"/>
    </source>
</evidence>
<dbReference type="EMBL" id="JABSTR010000011">
    <property type="protein sequence ID" value="KAH9382318.1"/>
    <property type="molecule type" value="Genomic_DNA"/>
</dbReference>
<protein>
    <submittedName>
        <fullName evidence="2">Uncharacterized protein</fullName>
    </submittedName>
</protein>
<dbReference type="Proteomes" id="UP000821853">
    <property type="component" value="Chromosome 9"/>
</dbReference>
<feature type="region of interest" description="Disordered" evidence="1">
    <location>
        <begin position="239"/>
        <end position="282"/>
    </location>
</feature>
<feature type="compositionally biased region" description="Polar residues" evidence="1">
    <location>
        <begin position="249"/>
        <end position="269"/>
    </location>
</feature>
<gene>
    <name evidence="2" type="ORF">HPB48_013955</name>
</gene>
<sequence>MEGQLSSTPSISQSYSFIATDEAESIVAAVEAAENNSDNPPGLGSGAASAPEVNFQEGYAKGNPPVAGDLPAENVSQLGHELLTPLHDPRNKVPCPVREKVMDTYFKLQRIMFLSAGRAMAEGQVMELRRELDGMHSRHSWALDKVIDVRPTLFTDVVGGRPPIPAADEPRRSPPLRPASTGSSNRPKHVLHIKLKAPSTSPARDIATLIKSTSNPKDIGVGPITFRPRNGLTGEAIQLQPGTSHCDDSSYTIYSGHTKTSPPSASTKYLRSRSCNRRGDAT</sequence>
<feature type="compositionally biased region" description="Basic residues" evidence="1">
    <location>
        <begin position="186"/>
        <end position="195"/>
    </location>
</feature>
<evidence type="ECO:0000313" key="3">
    <source>
        <dbReference type="Proteomes" id="UP000821853"/>
    </source>
</evidence>
<keyword evidence="3" id="KW-1185">Reference proteome</keyword>
<organism evidence="2 3">
    <name type="scientific">Haemaphysalis longicornis</name>
    <name type="common">Bush tick</name>
    <dbReference type="NCBI Taxonomy" id="44386"/>
    <lineage>
        <taxon>Eukaryota</taxon>
        <taxon>Metazoa</taxon>
        <taxon>Ecdysozoa</taxon>
        <taxon>Arthropoda</taxon>
        <taxon>Chelicerata</taxon>
        <taxon>Arachnida</taxon>
        <taxon>Acari</taxon>
        <taxon>Parasitiformes</taxon>
        <taxon>Ixodida</taxon>
        <taxon>Ixodoidea</taxon>
        <taxon>Ixodidae</taxon>
        <taxon>Haemaphysalinae</taxon>
        <taxon>Haemaphysalis</taxon>
    </lineage>
</organism>
<proteinExistence type="predicted"/>
<reference evidence="2 3" key="1">
    <citation type="journal article" date="2020" name="Cell">
        <title>Large-Scale Comparative Analyses of Tick Genomes Elucidate Their Genetic Diversity and Vector Capacities.</title>
        <authorList>
            <consortium name="Tick Genome and Microbiome Consortium (TIGMIC)"/>
            <person name="Jia N."/>
            <person name="Wang J."/>
            <person name="Shi W."/>
            <person name="Du L."/>
            <person name="Sun Y."/>
            <person name="Zhan W."/>
            <person name="Jiang J.F."/>
            <person name="Wang Q."/>
            <person name="Zhang B."/>
            <person name="Ji P."/>
            <person name="Bell-Sakyi L."/>
            <person name="Cui X.M."/>
            <person name="Yuan T.T."/>
            <person name="Jiang B.G."/>
            <person name="Yang W.F."/>
            <person name="Lam T.T."/>
            <person name="Chang Q.C."/>
            <person name="Ding S.J."/>
            <person name="Wang X.J."/>
            <person name="Zhu J.G."/>
            <person name="Ruan X.D."/>
            <person name="Zhao L."/>
            <person name="Wei J.T."/>
            <person name="Ye R.Z."/>
            <person name="Que T.C."/>
            <person name="Du C.H."/>
            <person name="Zhou Y.H."/>
            <person name="Cheng J.X."/>
            <person name="Dai P.F."/>
            <person name="Guo W.B."/>
            <person name="Han X.H."/>
            <person name="Huang E.J."/>
            <person name="Li L.F."/>
            <person name="Wei W."/>
            <person name="Gao Y.C."/>
            <person name="Liu J.Z."/>
            <person name="Shao H.Z."/>
            <person name="Wang X."/>
            <person name="Wang C.C."/>
            <person name="Yang T.C."/>
            <person name="Huo Q.B."/>
            <person name="Li W."/>
            <person name="Chen H.Y."/>
            <person name="Chen S.E."/>
            <person name="Zhou L.G."/>
            <person name="Ni X.B."/>
            <person name="Tian J.H."/>
            <person name="Sheng Y."/>
            <person name="Liu T."/>
            <person name="Pan Y.S."/>
            <person name="Xia L.Y."/>
            <person name="Li J."/>
            <person name="Zhao F."/>
            <person name="Cao W.C."/>
        </authorList>
    </citation>
    <scope>NUCLEOTIDE SEQUENCE [LARGE SCALE GENOMIC DNA]</scope>
    <source>
        <strain evidence="2">HaeL-2018</strain>
    </source>
</reference>
<accession>A0A9J6GV30</accession>
<dbReference type="AlphaFoldDB" id="A0A9J6GV30"/>